<evidence type="ECO:0000256" key="5">
    <source>
        <dbReference type="SAM" id="Phobius"/>
    </source>
</evidence>
<dbReference type="PANTHER" id="PTHR30221">
    <property type="entry name" value="SMALL-CONDUCTANCE MECHANOSENSITIVE CHANNEL"/>
    <property type="match status" value="1"/>
</dbReference>
<evidence type="ECO:0000256" key="3">
    <source>
        <dbReference type="ARBA" id="ARBA00022989"/>
    </source>
</evidence>
<dbReference type="HOGENOM" id="CLU_074283_0_0_9"/>
<dbReference type="STRING" id="679936.Sulac_1462"/>
<dbReference type="AlphaFoldDB" id="G8TX51"/>
<feature type="domain" description="Mechanosensitive ion channel MscS" evidence="6">
    <location>
        <begin position="124"/>
        <end position="207"/>
    </location>
</feature>
<gene>
    <name evidence="7" type="ordered locus">Sulac_1462</name>
</gene>
<reference evidence="7 8" key="2">
    <citation type="journal article" date="2012" name="Stand. Genomic Sci.">
        <title>Complete genome sequence of the moderately thermophilic mineral-sulfide-oxidizing firmicute Sulfobacillus acidophilus type strain (NAL(T)).</title>
        <authorList>
            <person name="Anderson I."/>
            <person name="Chertkov O."/>
            <person name="Chen A."/>
            <person name="Saunders E."/>
            <person name="Lapidus A."/>
            <person name="Nolan M."/>
            <person name="Lucas S."/>
            <person name="Hammon N."/>
            <person name="Deshpande S."/>
            <person name="Cheng J.F."/>
            <person name="Han C."/>
            <person name="Tapia R."/>
            <person name="Goodwin L.A."/>
            <person name="Pitluck S."/>
            <person name="Liolios K."/>
            <person name="Pagani I."/>
            <person name="Ivanova N."/>
            <person name="Mikhailova N."/>
            <person name="Pati A."/>
            <person name="Palaniappan K."/>
            <person name="Land M."/>
            <person name="Pan C."/>
            <person name="Rohde M."/>
            <person name="Pukall R."/>
            <person name="Goker M."/>
            <person name="Detter J.C."/>
            <person name="Woyke T."/>
            <person name="Bristow J."/>
            <person name="Eisen J.A."/>
            <person name="Markowitz V."/>
            <person name="Hugenholtz P."/>
            <person name="Kyrpides N.C."/>
            <person name="Klenk H.P."/>
            <person name="Mavromatis K."/>
        </authorList>
    </citation>
    <scope>NUCLEOTIDE SEQUENCE [LARGE SCALE GENOMIC DNA]</scope>
    <source>
        <strain evidence="8">ATCC 700253 / DSM 10332 / NAL</strain>
    </source>
</reference>
<dbReference type="SUPFAM" id="SSF50182">
    <property type="entry name" value="Sm-like ribonucleoproteins"/>
    <property type="match status" value="1"/>
</dbReference>
<dbReference type="GO" id="GO:0016020">
    <property type="term" value="C:membrane"/>
    <property type="evidence" value="ECO:0007669"/>
    <property type="project" value="UniProtKB-SubCell"/>
</dbReference>
<evidence type="ECO:0000259" key="6">
    <source>
        <dbReference type="Pfam" id="PF00924"/>
    </source>
</evidence>
<feature type="transmembrane region" description="Helical" evidence="5">
    <location>
        <begin position="12"/>
        <end position="30"/>
    </location>
</feature>
<protein>
    <submittedName>
        <fullName evidence="7">MscS Mechanosensitive ion channel</fullName>
    </submittedName>
</protein>
<organism evidence="7 8">
    <name type="scientific">Sulfobacillus acidophilus (strain ATCC 700253 / DSM 10332 / NAL)</name>
    <dbReference type="NCBI Taxonomy" id="679936"/>
    <lineage>
        <taxon>Bacteria</taxon>
        <taxon>Bacillati</taxon>
        <taxon>Bacillota</taxon>
        <taxon>Clostridia</taxon>
        <taxon>Eubacteriales</taxon>
        <taxon>Clostridiales Family XVII. Incertae Sedis</taxon>
        <taxon>Sulfobacillus</taxon>
    </lineage>
</organism>
<keyword evidence="3 5" id="KW-1133">Transmembrane helix</keyword>
<feature type="transmembrane region" description="Helical" evidence="5">
    <location>
        <begin position="84"/>
        <end position="105"/>
    </location>
</feature>
<dbReference type="PANTHER" id="PTHR30221:SF1">
    <property type="entry name" value="SMALL-CONDUCTANCE MECHANOSENSITIVE CHANNEL"/>
    <property type="match status" value="1"/>
</dbReference>
<evidence type="ECO:0000313" key="8">
    <source>
        <dbReference type="Proteomes" id="UP000005439"/>
    </source>
</evidence>
<keyword evidence="8" id="KW-1185">Reference proteome</keyword>
<dbReference type="InterPro" id="IPR010920">
    <property type="entry name" value="LSM_dom_sf"/>
</dbReference>
<proteinExistence type="predicted"/>
<reference evidence="8" key="1">
    <citation type="submission" date="2011-12" db="EMBL/GenBank/DDBJ databases">
        <title>The complete genome of chromosome of Sulfobacillus acidophilus DSM 10332.</title>
        <authorList>
            <person name="Lucas S."/>
            <person name="Han J."/>
            <person name="Lapidus A."/>
            <person name="Bruce D."/>
            <person name="Goodwin L."/>
            <person name="Pitluck S."/>
            <person name="Peters L."/>
            <person name="Kyrpides N."/>
            <person name="Mavromatis K."/>
            <person name="Ivanova N."/>
            <person name="Mikhailova N."/>
            <person name="Chertkov O."/>
            <person name="Saunders E."/>
            <person name="Detter J.C."/>
            <person name="Tapia R."/>
            <person name="Han C."/>
            <person name="Land M."/>
            <person name="Hauser L."/>
            <person name="Markowitz V."/>
            <person name="Cheng J.-F."/>
            <person name="Hugenholtz P."/>
            <person name="Woyke T."/>
            <person name="Wu D."/>
            <person name="Pukall R."/>
            <person name="Gehrich-Schroeter G."/>
            <person name="Schneider S."/>
            <person name="Klenk H.-P."/>
            <person name="Eisen J.A."/>
        </authorList>
    </citation>
    <scope>NUCLEOTIDE SEQUENCE [LARGE SCALE GENOMIC DNA]</scope>
    <source>
        <strain evidence="8">ATCC 700253 / DSM 10332 / NAL</strain>
    </source>
</reference>
<sequence>MRQSPWRRTGLLIGSTLIVGVVLTLLIRRLPPHLEKTYGDPLKALVVLLIGGAISYLLERALFRIPSDRLGSRQLTTLRFLVRLVLYLAIVLAFVAALGVGLSSVVFGSAFITVIIGLAGQSFFGNLIAGIGLVLFHPFEVGDHIVFVAWQYPLLMPSFPHEAMKPGYSGLVTDINLMYTSLITDDGTPMMIPNGIIIQSAIHNLSRRPVQRFHFRFDVAWTIDPETFLAQGAERLRHLPFAVSLQFVDLTPNSFSVVARGELTDMTEEVARHLVMSQLAPLIQALTAETASGR</sequence>
<dbReference type="InterPro" id="IPR045275">
    <property type="entry name" value="MscS_archaea/bacteria_type"/>
</dbReference>
<dbReference type="Gene3D" id="1.10.287.1260">
    <property type="match status" value="1"/>
</dbReference>
<evidence type="ECO:0000256" key="1">
    <source>
        <dbReference type="ARBA" id="ARBA00004370"/>
    </source>
</evidence>
<keyword evidence="4 5" id="KW-0472">Membrane</keyword>
<feature type="transmembrane region" description="Helical" evidence="5">
    <location>
        <begin position="42"/>
        <end position="63"/>
    </location>
</feature>
<dbReference type="InterPro" id="IPR023408">
    <property type="entry name" value="MscS_beta-dom_sf"/>
</dbReference>
<dbReference type="PATRIC" id="fig|679936.5.peg.1527"/>
<evidence type="ECO:0000313" key="7">
    <source>
        <dbReference type="EMBL" id="AEW04959.1"/>
    </source>
</evidence>
<feature type="transmembrane region" description="Helical" evidence="5">
    <location>
        <begin position="111"/>
        <end position="136"/>
    </location>
</feature>
<evidence type="ECO:0000256" key="4">
    <source>
        <dbReference type="ARBA" id="ARBA00023136"/>
    </source>
</evidence>
<dbReference type="EMBL" id="CP003179">
    <property type="protein sequence ID" value="AEW04959.1"/>
    <property type="molecule type" value="Genomic_DNA"/>
</dbReference>
<dbReference type="Proteomes" id="UP000005439">
    <property type="component" value="Chromosome"/>
</dbReference>
<accession>G8TX51</accession>
<evidence type="ECO:0000256" key="2">
    <source>
        <dbReference type="ARBA" id="ARBA00022692"/>
    </source>
</evidence>
<dbReference type="Pfam" id="PF00924">
    <property type="entry name" value="MS_channel_2nd"/>
    <property type="match status" value="1"/>
</dbReference>
<dbReference type="KEGG" id="sap:Sulac_1462"/>
<dbReference type="GO" id="GO:0008381">
    <property type="term" value="F:mechanosensitive monoatomic ion channel activity"/>
    <property type="evidence" value="ECO:0007669"/>
    <property type="project" value="InterPro"/>
</dbReference>
<keyword evidence="2 5" id="KW-0812">Transmembrane</keyword>
<comment type="subcellular location">
    <subcellularLocation>
        <location evidence="1">Membrane</location>
    </subcellularLocation>
</comment>
<dbReference type="Gene3D" id="2.30.30.60">
    <property type="match status" value="1"/>
</dbReference>
<dbReference type="InterPro" id="IPR006685">
    <property type="entry name" value="MscS_channel_2nd"/>
</dbReference>
<name>G8TX51_SULAD</name>